<keyword evidence="2" id="KW-1185">Reference proteome</keyword>
<protein>
    <submittedName>
        <fullName evidence="1">PIG-L family deacetylase</fullName>
    </submittedName>
</protein>
<dbReference type="Pfam" id="PF02585">
    <property type="entry name" value="PIG-L"/>
    <property type="match status" value="1"/>
</dbReference>
<proteinExistence type="predicted"/>
<dbReference type="InterPro" id="IPR024078">
    <property type="entry name" value="LmbE-like_dom_sf"/>
</dbReference>
<dbReference type="Proteomes" id="UP001519887">
    <property type="component" value="Unassembled WGS sequence"/>
</dbReference>
<comment type="caution">
    <text evidence="1">The sequence shown here is derived from an EMBL/GenBank/DDBJ whole genome shotgun (WGS) entry which is preliminary data.</text>
</comment>
<organism evidence="1 2">
    <name type="scientific">Paenibacillus sepulcri</name>
    <dbReference type="NCBI Taxonomy" id="359917"/>
    <lineage>
        <taxon>Bacteria</taxon>
        <taxon>Bacillati</taxon>
        <taxon>Bacillota</taxon>
        <taxon>Bacilli</taxon>
        <taxon>Bacillales</taxon>
        <taxon>Paenibacillaceae</taxon>
        <taxon>Paenibacillus</taxon>
    </lineage>
</organism>
<dbReference type="PANTHER" id="PTHR12993:SF11">
    <property type="entry name" value="N-ACETYLGLUCOSAMINYL-PHOSPHATIDYLINOSITOL DE-N-ACETYLASE"/>
    <property type="match status" value="1"/>
</dbReference>
<dbReference type="PANTHER" id="PTHR12993">
    <property type="entry name" value="N-ACETYLGLUCOSAMINYL-PHOSPHATIDYLINOSITOL DE-N-ACETYLASE-RELATED"/>
    <property type="match status" value="1"/>
</dbReference>
<evidence type="ECO:0000313" key="2">
    <source>
        <dbReference type="Proteomes" id="UP001519887"/>
    </source>
</evidence>
<dbReference type="RefSeq" id="WP_210038990.1">
    <property type="nucleotide sequence ID" value="NZ_JBHLVU010000043.1"/>
</dbReference>
<reference evidence="1 2" key="1">
    <citation type="submission" date="2021-07" db="EMBL/GenBank/DDBJ databases">
        <title>Paenibacillus radiodurans sp. nov., isolated from the southeastern edge of Tengger Desert.</title>
        <authorList>
            <person name="Zhang G."/>
        </authorList>
    </citation>
    <scope>NUCLEOTIDE SEQUENCE [LARGE SCALE GENOMIC DNA]</scope>
    <source>
        <strain evidence="1 2">CCM 7311</strain>
    </source>
</reference>
<dbReference type="SUPFAM" id="SSF102588">
    <property type="entry name" value="LmbE-like"/>
    <property type="match status" value="1"/>
</dbReference>
<dbReference type="EMBL" id="JAHZIK010000003">
    <property type="protein sequence ID" value="MBW7452501.1"/>
    <property type="molecule type" value="Genomic_DNA"/>
</dbReference>
<accession>A0ABS7BV19</accession>
<dbReference type="InterPro" id="IPR003737">
    <property type="entry name" value="GlcNAc_PI_deacetylase-related"/>
</dbReference>
<name>A0ABS7BV19_9BACL</name>
<sequence>MTKVIVIAPHPDDETLGCGGTLLKHKEQGHEIHWVIITKISDLLNYSIEQIQEREWEIDEVEQLYQFDSVRKLAFPAAGLDHSMISDLVRSIGQVFKEIQPNVVYIPYRGDVHTDHAVVFDAAIACCKWFRYPSVVKVLVYETLSETEFGINSDLNGFRPQVFHNIDKYLTAKINIMLKFKSEVAEFPFPRSEEAIRSLAKVRGVASGCKAAEAFMLLKEVWM</sequence>
<evidence type="ECO:0000313" key="1">
    <source>
        <dbReference type="EMBL" id="MBW7452501.1"/>
    </source>
</evidence>
<gene>
    <name evidence="1" type="ORF">K0U00_00410</name>
</gene>
<dbReference type="Gene3D" id="3.40.50.10320">
    <property type="entry name" value="LmbE-like"/>
    <property type="match status" value="1"/>
</dbReference>